<reference evidence="1 2" key="1">
    <citation type="submission" date="2017-03" db="EMBL/GenBank/DDBJ databases">
        <title>Draft genime sequence of the acidophilic sulfur-oxidizing bacterium Acidithiobacillus sp. SH, isolated from seawater.</title>
        <authorList>
            <person name="Sharmin S."/>
            <person name="Tokuhisa M."/>
            <person name="Kanao T."/>
            <person name="Kamimura K."/>
        </authorList>
    </citation>
    <scope>NUCLEOTIDE SEQUENCE [LARGE SCALE GENOMIC DNA]</scope>
    <source>
        <strain evidence="1 2">SH</strain>
    </source>
</reference>
<proteinExistence type="predicted"/>
<sequence>MKPISTKNKGLAFGLAATVLFVIGFILLHHAISAQHQAKATFASARAMQMRNAHEMVLASRMKLQLKDIPEVMAQPLPKLLPTDVQDINRTSGAFGIKISRIDVQAKVFGGRYNAMGIVLKNLGTPMPGYPGLKDQKITIKGEWSTIDEFEQWVKYLQYIGLAVNHVAITGRNFNMSVEAVGV</sequence>
<comment type="caution">
    <text evidence="1">The sequence shown here is derived from an EMBL/GenBank/DDBJ whole genome shotgun (WGS) entry which is preliminary data.</text>
</comment>
<organism evidence="1 2">
    <name type="scientific">Acidithiobacillus marinus</name>
    <dbReference type="NCBI Taxonomy" id="187490"/>
    <lineage>
        <taxon>Bacteria</taxon>
        <taxon>Pseudomonadati</taxon>
        <taxon>Pseudomonadota</taxon>
        <taxon>Acidithiobacillia</taxon>
        <taxon>Acidithiobacillales</taxon>
        <taxon>Acidithiobacillaceae</taxon>
        <taxon>Acidithiobacillus</taxon>
    </lineage>
</organism>
<dbReference type="InParanoid" id="A0A2I1DIR6"/>
<dbReference type="RefSeq" id="WP_101538788.1">
    <property type="nucleotide sequence ID" value="NZ_MXAV01000051.1"/>
</dbReference>
<keyword evidence="2" id="KW-1185">Reference proteome</keyword>
<dbReference type="Proteomes" id="UP000234329">
    <property type="component" value="Unassembled WGS sequence"/>
</dbReference>
<evidence type="ECO:0000313" key="2">
    <source>
        <dbReference type="Proteomes" id="UP000234329"/>
    </source>
</evidence>
<gene>
    <name evidence="1" type="ORF">B1757_13290</name>
</gene>
<dbReference type="AlphaFoldDB" id="A0A2I1DIR6"/>
<dbReference type="EMBL" id="MXAV01000051">
    <property type="protein sequence ID" value="PKY09769.1"/>
    <property type="molecule type" value="Genomic_DNA"/>
</dbReference>
<evidence type="ECO:0000313" key="1">
    <source>
        <dbReference type="EMBL" id="PKY09769.1"/>
    </source>
</evidence>
<protein>
    <submittedName>
        <fullName evidence="1">Uncharacterized protein</fullName>
    </submittedName>
</protein>
<accession>A0A2I1DIR6</accession>
<name>A0A2I1DIR6_9PROT</name>